<proteinExistence type="predicted"/>
<accession>A0A830CHY3</accession>
<dbReference type="EMBL" id="BMAC01000363">
    <property type="protein sequence ID" value="GFP94755.1"/>
    <property type="molecule type" value="Genomic_DNA"/>
</dbReference>
<reference evidence="1" key="1">
    <citation type="submission" date="2020-07" db="EMBL/GenBank/DDBJ databases">
        <title>Ethylene signaling mediates host invasion by parasitic plants.</title>
        <authorList>
            <person name="Yoshida S."/>
        </authorList>
    </citation>
    <scope>NUCLEOTIDE SEQUENCE</scope>
    <source>
        <strain evidence="1">Okayama</strain>
    </source>
</reference>
<dbReference type="Proteomes" id="UP000653305">
    <property type="component" value="Unassembled WGS sequence"/>
</dbReference>
<sequence length="424" mass="48782">MTNHFNDTNGSPTLRVQILDYNFEKNTKWTLDKGEHLLEFLNNEKDIRGWNLKEGPLPYNRVKEAKYLLNCYLKNERVISKADVIARCPTSKPVQDCPIKSYGNAFDEEPLLTNIEGFSLPSLHISQHIYETNYGIVNLWPPESDFSKACSCRECGEKIKELKDFEKQIKAKKDLITKSGVPLTLERSDSAAKLEVIDEKIDQMLRDNGFDWPNWRRTFPDDDNDDDDDKSYDVLEEIDTGLYYYRQTKAKEKAYVLLQEIEKLEKEHEKDKKTAEDPAVSSMKYIEKQVELVKALPVEELQEEVEELIAEICPRDVHLKMCRKARDYISSTCYAMISKRKEFWLGCTSLASKGNGHSSNGLKQTLDSLLDKLGLQIDWNAVERRGELGLDASTRHDVHDLGYRKVVKLELLLVGTSLGLLYGL</sequence>
<gene>
    <name evidence="1" type="ORF">PHJA_001619900</name>
</gene>
<keyword evidence="2" id="KW-1185">Reference proteome</keyword>
<name>A0A830CHY3_9LAMI</name>
<evidence type="ECO:0000313" key="1">
    <source>
        <dbReference type="EMBL" id="GFP94755.1"/>
    </source>
</evidence>
<organism evidence="1 2">
    <name type="scientific">Phtheirospermum japonicum</name>
    <dbReference type="NCBI Taxonomy" id="374723"/>
    <lineage>
        <taxon>Eukaryota</taxon>
        <taxon>Viridiplantae</taxon>
        <taxon>Streptophyta</taxon>
        <taxon>Embryophyta</taxon>
        <taxon>Tracheophyta</taxon>
        <taxon>Spermatophyta</taxon>
        <taxon>Magnoliopsida</taxon>
        <taxon>eudicotyledons</taxon>
        <taxon>Gunneridae</taxon>
        <taxon>Pentapetalae</taxon>
        <taxon>asterids</taxon>
        <taxon>lamiids</taxon>
        <taxon>Lamiales</taxon>
        <taxon>Orobanchaceae</taxon>
        <taxon>Orobanchaceae incertae sedis</taxon>
        <taxon>Phtheirospermum</taxon>
    </lineage>
</organism>
<dbReference type="AlphaFoldDB" id="A0A830CHY3"/>
<comment type="caution">
    <text evidence="1">The sequence shown here is derived from an EMBL/GenBank/DDBJ whole genome shotgun (WGS) entry which is preliminary data.</text>
</comment>
<dbReference type="OrthoDB" id="928018at2759"/>
<protein>
    <submittedName>
        <fullName evidence="1">Uncharacterized protein</fullName>
    </submittedName>
</protein>
<evidence type="ECO:0000313" key="2">
    <source>
        <dbReference type="Proteomes" id="UP000653305"/>
    </source>
</evidence>